<dbReference type="Proteomes" id="UP000316473">
    <property type="component" value="Chromosome"/>
</dbReference>
<keyword evidence="6" id="KW-1003">Cell membrane</keyword>
<protein>
    <recommendedName>
        <fullName evidence="6">SURF1-like protein</fullName>
    </recommendedName>
</protein>
<dbReference type="PROSITE" id="PS50895">
    <property type="entry name" value="SURF1"/>
    <property type="match status" value="1"/>
</dbReference>
<comment type="similarity">
    <text evidence="2 6">Belongs to the SURF1 family.</text>
</comment>
<evidence type="ECO:0000256" key="4">
    <source>
        <dbReference type="ARBA" id="ARBA00022989"/>
    </source>
</evidence>
<dbReference type="InterPro" id="IPR045214">
    <property type="entry name" value="Surf1/Surf4"/>
</dbReference>
<evidence type="ECO:0000256" key="1">
    <source>
        <dbReference type="ARBA" id="ARBA00004370"/>
    </source>
</evidence>
<dbReference type="CDD" id="cd06662">
    <property type="entry name" value="SURF1"/>
    <property type="match status" value="1"/>
</dbReference>
<dbReference type="PANTHER" id="PTHR23427">
    <property type="entry name" value="SURFEIT LOCUS PROTEIN"/>
    <property type="match status" value="1"/>
</dbReference>
<evidence type="ECO:0000256" key="6">
    <source>
        <dbReference type="RuleBase" id="RU363076"/>
    </source>
</evidence>
<dbReference type="Pfam" id="PF02104">
    <property type="entry name" value="SURF1"/>
    <property type="match status" value="1"/>
</dbReference>
<keyword evidence="5 6" id="KW-0472">Membrane</keyword>
<proteinExistence type="inferred from homology"/>
<accession>A0A4Y1YLA9</accession>
<keyword evidence="3 6" id="KW-0812">Transmembrane</keyword>
<evidence type="ECO:0000313" key="7">
    <source>
        <dbReference type="EMBL" id="BBL34932.1"/>
    </source>
</evidence>
<dbReference type="PANTHER" id="PTHR23427:SF2">
    <property type="entry name" value="SURFEIT LOCUS PROTEIN 1"/>
    <property type="match status" value="1"/>
</dbReference>
<evidence type="ECO:0000256" key="2">
    <source>
        <dbReference type="ARBA" id="ARBA00007165"/>
    </source>
</evidence>
<dbReference type="KEGG" id="nst:Nstercoris_01186"/>
<reference evidence="7 8" key="1">
    <citation type="submission" date="2019-06" db="EMBL/GenBank/DDBJ databases">
        <title>Nitrosomonas stercoris KYUHI-S whole genome shotgun sequence.</title>
        <authorList>
            <person name="Nakagawa T."/>
            <person name="Tsuchiya Y."/>
            <person name="Takahashi R."/>
        </authorList>
    </citation>
    <scope>NUCLEOTIDE SEQUENCE [LARGE SCALE GENOMIC DNA]</scope>
    <source>
        <strain evidence="7 8">KYUHI-S</strain>
    </source>
</reference>
<dbReference type="InterPro" id="IPR002994">
    <property type="entry name" value="Surf1/Shy1"/>
</dbReference>
<keyword evidence="4 6" id="KW-1133">Transmembrane helix</keyword>
<gene>
    <name evidence="7" type="ORF">Nstercoris_01186</name>
</gene>
<keyword evidence="8" id="KW-1185">Reference proteome</keyword>
<dbReference type="AlphaFoldDB" id="A0A4Y1YLA9"/>
<evidence type="ECO:0000256" key="5">
    <source>
        <dbReference type="ARBA" id="ARBA00023136"/>
    </source>
</evidence>
<dbReference type="EMBL" id="AP019755">
    <property type="protein sequence ID" value="BBL34932.1"/>
    <property type="molecule type" value="Genomic_DNA"/>
</dbReference>
<evidence type="ECO:0000256" key="3">
    <source>
        <dbReference type="ARBA" id="ARBA00022692"/>
    </source>
</evidence>
<dbReference type="GO" id="GO:0005886">
    <property type="term" value="C:plasma membrane"/>
    <property type="evidence" value="ECO:0007669"/>
    <property type="project" value="UniProtKB-SubCell"/>
</dbReference>
<name>A0A4Y1YLA9_9PROT</name>
<feature type="transmembrane region" description="Helical" evidence="6">
    <location>
        <begin position="12"/>
        <end position="33"/>
    </location>
</feature>
<comment type="subcellular location">
    <subcellularLocation>
        <location evidence="6">Cell membrane</location>
        <topology evidence="6">Multi-pass membrane protein</topology>
    </subcellularLocation>
    <subcellularLocation>
        <location evidence="1">Membrane</location>
    </subcellularLocation>
</comment>
<evidence type="ECO:0000313" key="8">
    <source>
        <dbReference type="Proteomes" id="UP000316473"/>
    </source>
</evidence>
<sequence>MPGFLQQFRPSLWSTIVTLLAILLFLKLGFWQLSRAEEKDNRFSLLERYAQQPPVTIPSSLVKLDDYLYRRIEVDGYFVPEQSIFLDNKIYQGVAGYHVLTPLRLVDSSVYIVVNRGWVAGGNDRSILPDIYTPNELIHLVGIVVSPSIKALSLSDNNVAGKVWQNFDLGRYRDMTNFALQPLLLLQQNNVVDDNLIREWETPDSGSARNTGYAFQWFSFAVLAFILYLVLNVKRKNNG</sequence>
<feature type="transmembrane region" description="Helical" evidence="6">
    <location>
        <begin position="213"/>
        <end position="231"/>
    </location>
</feature>
<organism evidence="7 8">
    <name type="scientific">Nitrosomonas stercoris</name>
    <dbReference type="NCBI Taxonomy" id="1444684"/>
    <lineage>
        <taxon>Bacteria</taxon>
        <taxon>Pseudomonadati</taxon>
        <taxon>Pseudomonadota</taxon>
        <taxon>Betaproteobacteria</taxon>
        <taxon>Nitrosomonadales</taxon>
        <taxon>Nitrosomonadaceae</taxon>
        <taxon>Nitrosomonas</taxon>
    </lineage>
</organism>